<dbReference type="RefSeq" id="WP_078981081.1">
    <property type="nucleotide sequence ID" value="NZ_MWQN01000003.1"/>
</dbReference>
<feature type="transmembrane region" description="Helical" evidence="7">
    <location>
        <begin position="235"/>
        <end position="256"/>
    </location>
</feature>
<feature type="transmembrane region" description="Helical" evidence="7">
    <location>
        <begin position="65"/>
        <end position="85"/>
    </location>
</feature>
<organism evidence="8 9">
    <name type="scientific">Embleya scabrispora</name>
    <dbReference type="NCBI Taxonomy" id="159449"/>
    <lineage>
        <taxon>Bacteria</taxon>
        <taxon>Bacillati</taxon>
        <taxon>Actinomycetota</taxon>
        <taxon>Actinomycetes</taxon>
        <taxon>Kitasatosporales</taxon>
        <taxon>Streptomycetaceae</taxon>
        <taxon>Embleya</taxon>
    </lineage>
</organism>
<reference evidence="8 9" key="1">
    <citation type="submission" date="2017-03" db="EMBL/GenBank/DDBJ databases">
        <title>Draft genome sequence of Streptomyces scabrisporus NF3, endophyte isolated from Amphipterygium adstringens.</title>
        <authorList>
            <person name="Vazquez M."/>
            <person name="Ceapa C.D."/>
            <person name="Rodriguez Luna D."/>
            <person name="Sanchez Esquivel S."/>
        </authorList>
    </citation>
    <scope>NUCLEOTIDE SEQUENCE [LARGE SCALE GENOMIC DNA]</scope>
    <source>
        <strain evidence="8 9">NF3</strain>
    </source>
</reference>
<name>A0A1T3NMN1_9ACTN</name>
<dbReference type="STRING" id="159449.B4N89_37825"/>
<accession>A0A1T3NMN1</accession>
<keyword evidence="2" id="KW-1003">Cell membrane</keyword>
<feature type="transmembrane region" description="Helical" evidence="7">
    <location>
        <begin position="145"/>
        <end position="164"/>
    </location>
</feature>
<evidence type="ECO:0000256" key="1">
    <source>
        <dbReference type="ARBA" id="ARBA00004651"/>
    </source>
</evidence>
<evidence type="ECO:0000256" key="4">
    <source>
        <dbReference type="ARBA" id="ARBA00022989"/>
    </source>
</evidence>
<dbReference type="GO" id="GO:0022857">
    <property type="term" value="F:transmembrane transporter activity"/>
    <property type="evidence" value="ECO:0007669"/>
    <property type="project" value="InterPro"/>
</dbReference>
<keyword evidence="4 7" id="KW-1133">Transmembrane helix</keyword>
<dbReference type="CDD" id="cd06579">
    <property type="entry name" value="TM_PBP1_transp_AraH_like"/>
    <property type="match status" value="1"/>
</dbReference>
<comment type="caution">
    <text evidence="8">The sequence shown here is derived from an EMBL/GenBank/DDBJ whole genome shotgun (WGS) entry which is preliminary data.</text>
</comment>
<feature type="transmembrane region" description="Helical" evidence="7">
    <location>
        <begin position="185"/>
        <end position="206"/>
    </location>
</feature>
<dbReference type="GO" id="GO:0005886">
    <property type="term" value="C:plasma membrane"/>
    <property type="evidence" value="ECO:0007669"/>
    <property type="project" value="UniProtKB-SubCell"/>
</dbReference>
<dbReference type="PANTHER" id="PTHR32196:SF72">
    <property type="entry name" value="RIBOSE IMPORT PERMEASE PROTEIN RBSC"/>
    <property type="match status" value="1"/>
</dbReference>
<evidence type="ECO:0000256" key="7">
    <source>
        <dbReference type="SAM" id="Phobius"/>
    </source>
</evidence>
<gene>
    <name evidence="8" type="ORF">B4N89_37825</name>
</gene>
<sequence length="347" mass="34468">MTTTTDASPPTPATSAGGARARALPRRVAGAVGAQNTSLVGALIVVVGTFAWLDDGYLTRANMTVIGDTVAVTGLLAVVQTVVIICGALDISVGSQAGVASVVSAMAFTSTDGNAALGILAAIGVGIAAGVVNGIVIVYGRVNPVIATLATLAAYKGVAQLLAGGRAQGYVLGDDFFIFVARGKILGLSVQIRALAVVAVAVHVLLKYTDIGRNLYAIGGNDTAARLAGININKYLVSVYALVGVVAAIAGVILTARTGSGQPTSGSEGLELKAITAAALGGCALKGGKGGIGGTLLAVFLLGALENGLNVVGVNSFWQNVAQGALLVVAVVIQQRRNGERAVGLPT</sequence>
<comment type="subcellular location">
    <subcellularLocation>
        <location evidence="1">Cell membrane</location>
        <topology evidence="1">Multi-pass membrane protein</topology>
    </subcellularLocation>
</comment>
<keyword evidence="5 7" id="KW-0472">Membrane</keyword>
<feature type="transmembrane region" description="Helical" evidence="7">
    <location>
        <begin position="34"/>
        <end position="53"/>
    </location>
</feature>
<evidence type="ECO:0000256" key="5">
    <source>
        <dbReference type="ARBA" id="ARBA00023136"/>
    </source>
</evidence>
<evidence type="ECO:0000256" key="6">
    <source>
        <dbReference type="SAM" id="MobiDB-lite"/>
    </source>
</evidence>
<evidence type="ECO:0000256" key="2">
    <source>
        <dbReference type="ARBA" id="ARBA00022475"/>
    </source>
</evidence>
<dbReference type="InterPro" id="IPR001851">
    <property type="entry name" value="ABC_transp_permease"/>
</dbReference>
<proteinExistence type="predicted"/>
<keyword evidence="3 7" id="KW-0812">Transmembrane</keyword>
<dbReference type="eggNOG" id="COG1172">
    <property type="taxonomic scope" value="Bacteria"/>
</dbReference>
<dbReference type="AlphaFoldDB" id="A0A1T3NMN1"/>
<dbReference type="Proteomes" id="UP000190037">
    <property type="component" value="Unassembled WGS sequence"/>
</dbReference>
<evidence type="ECO:0000256" key="3">
    <source>
        <dbReference type="ARBA" id="ARBA00022692"/>
    </source>
</evidence>
<feature type="transmembrane region" description="Helical" evidence="7">
    <location>
        <begin position="277"/>
        <end position="305"/>
    </location>
</feature>
<dbReference type="Pfam" id="PF02653">
    <property type="entry name" value="BPD_transp_2"/>
    <property type="match status" value="1"/>
</dbReference>
<protein>
    <submittedName>
        <fullName evidence="8">Sugar ABC transporter permease</fullName>
    </submittedName>
</protein>
<dbReference type="OrthoDB" id="9808136at2"/>
<evidence type="ECO:0000313" key="8">
    <source>
        <dbReference type="EMBL" id="OPC77988.1"/>
    </source>
</evidence>
<feature type="transmembrane region" description="Helical" evidence="7">
    <location>
        <begin position="115"/>
        <end position="139"/>
    </location>
</feature>
<evidence type="ECO:0000313" key="9">
    <source>
        <dbReference type="Proteomes" id="UP000190037"/>
    </source>
</evidence>
<dbReference type="PANTHER" id="PTHR32196">
    <property type="entry name" value="ABC TRANSPORTER PERMEASE PROTEIN YPHD-RELATED-RELATED"/>
    <property type="match status" value="1"/>
</dbReference>
<feature type="region of interest" description="Disordered" evidence="6">
    <location>
        <begin position="1"/>
        <end position="21"/>
    </location>
</feature>
<keyword evidence="9" id="KW-1185">Reference proteome</keyword>
<dbReference type="EMBL" id="MWQN01000003">
    <property type="protein sequence ID" value="OPC77988.1"/>
    <property type="molecule type" value="Genomic_DNA"/>
</dbReference>